<evidence type="ECO:0000313" key="1">
    <source>
        <dbReference type="EMBL" id="RMC07155.1"/>
    </source>
</evidence>
<evidence type="ECO:0000313" key="2">
    <source>
        <dbReference type="Proteomes" id="UP000269221"/>
    </source>
</evidence>
<accession>A0A3M0K1Q9</accession>
<dbReference type="AlphaFoldDB" id="A0A3M0K1Q9"/>
<gene>
    <name evidence="1" type="ORF">DUI87_16611</name>
</gene>
<reference evidence="1 2" key="1">
    <citation type="submission" date="2018-07" db="EMBL/GenBank/DDBJ databases">
        <title>A high quality draft genome assembly of the barn swallow (H. rustica rustica).</title>
        <authorList>
            <person name="Formenti G."/>
            <person name="Chiara M."/>
            <person name="Poveda L."/>
            <person name="Francoijs K.-J."/>
            <person name="Bonisoli-Alquati A."/>
            <person name="Canova L."/>
            <person name="Gianfranceschi L."/>
            <person name="Horner D.S."/>
            <person name="Saino N."/>
        </authorList>
    </citation>
    <scope>NUCLEOTIDE SEQUENCE [LARGE SCALE GENOMIC DNA]</scope>
    <source>
        <strain evidence="1">Chelidonia</strain>
        <tissue evidence="1">Blood</tissue>
    </source>
</reference>
<proteinExistence type="predicted"/>
<name>A0A3M0K1Q9_HIRRU</name>
<sequence length="95" mass="11124">MFNLHLPWLEAISSHPVTCYLEEQTSKPSAITYEDVVARTEIHEVAEATNRLALFSVEYDEEDEIDSDFLYDSKNYDLTVCIPFWIQSAEYFSEY</sequence>
<keyword evidence="2" id="KW-1185">Reference proteome</keyword>
<protein>
    <submittedName>
        <fullName evidence="1">Uncharacterized protein</fullName>
    </submittedName>
</protein>
<comment type="caution">
    <text evidence="1">The sequence shown here is derived from an EMBL/GenBank/DDBJ whole genome shotgun (WGS) entry which is preliminary data.</text>
</comment>
<dbReference type="EMBL" id="QRBI01000120">
    <property type="protein sequence ID" value="RMC07155.1"/>
    <property type="molecule type" value="Genomic_DNA"/>
</dbReference>
<organism evidence="1 2">
    <name type="scientific">Hirundo rustica rustica</name>
    <dbReference type="NCBI Taxonomy" id="333673"/>
    <lineage>
        <taxon>Eukaryota</taxon>
        <taxon>Metazoa</taxon>
        <taxon>Chordata</taxon>
        <taxon>Craniata</taxon>
        <taxon>Vertebrata</taxon>
        <taxon>Euteleostomi</taxon>
        <taxon>Archelosauria</taxon>
        <taxon>Archosauria</taxon>
        <taxon>Dinosauria</taxon>
        <taxon>Saurischia</taxon>
        <taxon>Theropoda</taxon>
        <taxon>Coelurosauria</taxon>
        <taxon>Aves</taxon>
        <taxon>Neognathae</taxon>
        <taxon>Neoaves</taxon>
        <taxon>Telluraves</taxon>
        <taxon>Australaves</taxon>
        <taxon>Passeriformes</taxon>
        <taxon>Sylvioidea</taxon>
        <taxon>Hirundinidae</taxon>
        <taxon>Hirundo</taxon>
    </lineage>
</organism>
<dbReference type="Proteomes" id="UP000269221">
    <property type="component" value="Unassembled WGS sequence"/>
</dbReference>